<dbReference type="EMBL" id="JAOTEN010000002">
    <property type="protein sequence ID" value="MCU7614253.1"/>
    <property type="molecule type" value="Genomic_DNA"/>
</dbReference>
<dbReference type="EC" id="2.4.-.-" evidence="2"/>
<dbReference type="RefSeq" id="WP_262990143.1">
    <property type="nucleotide sequence ID" value="NZ_JAOTEN010000002.1"/>
</dbReference>
<protein>
    <submittedName>
        <fullName evidence="2">Glycosyltransferase</fullName>
        <ecNumber evidence="2">2.4.-.-</ecNumber>
    </submittedName>
</protein>
<dbReference type="GO" id="GO:0016757">
    <property type="term" value="F:glycosyltransferase activity"/>
    <property type="evidence" value="ECO:0007669"/>
    <property type="project" value="UniProtKB-KW"/>
</dbReference>
<evidence type="ECO:0000313" key="2">
    <source>
        <dbReference type="EMBL" id="MCU7614253.1"/>
    </source>
</evidence>
<name>A0ABT2VW80_9FLAO</name>
<dbReference type="PANTHER" id="PTHR22916">
    <property type="entry name" value="GLYCOSYLTRANSFERASE"/>
    <property type="match status" value="1"/>
</dbReference>
<organism evidence="2 3">
    <name type="scientific">Chryseobacterium gilvum</name>
    <dbReference type="NCBI Taxonomy" id="2976534"/>
    <lineage>
        <taxon>Bacteria</taxon>
        <taxon>Pseudomonadati</taxon>
        <taxon>Bacteroidota</taxon>
        <taxon>Flavobacteriia</taxon>
        <taxon>Flavobacteriales</taxon>
        <taxon>Weeksellaceae</taxon>
        <taxon>Chryseobacterium group</taxon>
        <taxon>Chryseobacterium</taxon>
    </lineage>
</organism>
<dbReference type="SUPFAM" id="SSF53448">
    <property type="entry name" value="Nucleotide-diphospho-sugar transferases"/>
    <property type="match status" value="1"/>
</dbReference>
<dbReference type="InterPro" id="IPR001173">
    <property type="entry name" value="Glyco_trans_2-like"/>
</dbReference>
<keyword evidence="2" id="KW-0328">Glycosyltransferase</keyword>
<accession>A0ABT2VW80</accession>
<gene>
    <name evidence="2" type="ORF">N0B16_07375</name>
</gene>
<proteinExistence type="predicted"/>
<keyword evidence="2" id="KW-0808">Transferase</keyword>
<dbReference type="Pfam" id="PF00535">
    <property type="entry name" value="Glycos_transf_2"/>
    <property type="match status" value="1"/>
</dbReference>
<evidence type="ECO:0000313" key="3">
    <source>
        <dbReference type="Proteomes" id="UP001208114"/>
    </source>
</evidence>
<feature type="domain" description="Glycosyltransferase 2-like" evidence="1">
    <location>
        <begin position="4"/>
        <end position="161"/>
    </location>
</feature>
<reference evidence="3" key="1">
    <citation type="submission" date="2023-07" db="EMBL/GenBank/DDBJ databases">
        <title>Chryseobacterium sp. GMJ5 Genome sequencing and assembly.</title>
        <authorList>
            <person name="Jung Y."/>
        </authorList>
    </citation>
    <scope>NUCLEOTIDE SEQUENCE [LARGE SCALE GENOMIC DNA]</scope>
    <source>
        <strain evidence="3">GMJ5</strain>
    </source>
</reference>
<dbReference type="Proteomes" id="UP001208114">
    <property type="component" value="Unassembled WGS sequence"/>
</dbReference>
<comment type="caution">
    <text evidence="2">The sequence shown here is derived from an EMBL/GenBank/DDBJ whole genome shotgun (WGS) entry which is preliminary data.</text>
</comment>
<evidence type="ECO:0000259" key="1">
    <source>
        <dbReference type="Pfam" id="PF00535"/>
    </source>
</evidence>
<dbReference type="InterPro" id="IPR029044">
    <property type="entry name" value="Nucleotide-diphossugar_trans"/>
</dbReference>
<sequence>MEVSICITTYNHEKYIEECLMSIFAQEFDHEYEIIIGNDNSSDQTEAIIFKIIQEHPKGKNIKYFKNIPNLGYVKNTLSLFSKSAGKYIAILDGDDYWLETSKLRKQYDFLETHLDFSAVGSDSKVIYEDLPIASHGFSDHLNQVLEKDNLTDRKIFQTSTFFFKKEILKPDFPVDIISADRCLYLLAGCYGKVKVLPEQMAVYRQFSASISKNVSYEVMKKDFAIIPFIKKYQPEYKIWKLKSYFYYTLMSYSNVISLSKFFNAAFGYFVYNVLAKFTWQPLQLYSVIKWSLHTIKQKYQIKKQHKKFI</sequence>
<dbReference type="PANTHER" id="PTHR22916:SF3">
    <property type="entry name" value="UDP-GLCNAC:BETAGAL BETA-1,3-N-ACETYLGLUCOSAMINYLTRANSFERASE-LIKE PROTEIN 1"/>
    <property type="match status" value="1"/>
</dbReference>
<dbReference type="Gene3D" id="3.90.550.10">
    <property type="entry name" value="Spore Coat Polysaccharide Biosynthesis Protein SpsA, Chain A"/>
    <property type="match status" value="1"/>
</dbReference>
<keyword evidence="3" id="KW-1185">Reference proteome</keyword>